<dbReference type="SUPFAM" id="SSF51905">
    <property type="entry name" value="FAD/NAD(P)-binding domain"/>
    <property type="match status" value="1"/>
</dbReference>
<dbReference type="EMBL" id="JBHUFW010000004">
    <property type="protein sequence ID" value="MFD1862557.1"/>
    <property type="molecule type" value="Genomic_DNA"/>
</dbReference>
<dbReference type="InterPro" id="IPR006076">
    <property type="entry name" value="FAD-dep_OxRdtase"/>
</dbReference>
<name>A0ABW4QG71_9BACL</name>
<comment type="caution">
    <text evidence="3">The sequence shown here is derived from an EMBL/GenBank/DDBJ whole genome shotgun (WGS) entry which is preliminary data.</text>
</comment>
<keyword evidence="4" id="KW-1185">Reference proteome</keyword>
<organism evidence="3 4">
    <name type="scientific">Planococcus chinensis</name>
    <dbReference type="NCBI Taxonomy" id="272917"/>
    <lineage>
        <taxon>Bacteria</taxon>
        <taxon>Bacillati</taxon>
        <taxon>Bacillota</taxon>
        <taxon>Bacilli</taxon>
        <taxon>Bacillales</taxon>
        <taxon>Caryophanaceae</taxon>
        <taxon>Planococcus</taxon>
    </lineage>
</organism>
<protein>
    <submittedName>
        <fullName evidence="3">FAD-dependent oxidoreductase</fullName>
    </submittedName>
</protein>
<proteinExistence type="predicted"/>
<dbReference type="Proteomes" id="UP001597273">
    <property type="component" value="Unassembled WGS sequence"/>
</dbReference>
<evidence type="ECO:0000313" key="4">
    <source>
        <dbReference type="Proteomes" id="UP001597273"/>
    </source>
</evidence>
<dbReference type="PRINTS" id="PR00411">
    <property type="entry name" value="PNDRDTASEI"/>
</dbReference>
<evidence type="ECO:0000313" key="3">
    <source>
        <dbReference type="EMBL" id="MFD1862557.1"/>
    </source>
</evidence>
<dbReference type="InterPro" id="IPR036188">
    <property type="entry name" value="FAD/NAD-bd_sf"/>
</dbReference>
<dbReference type="PRINTS" id="PR00368">
    <property type="entry name" value="FADPNR"/>
</dbReference>
<dbReference type="Pfam" id="PF01266">
    <property type="entry name" value="DAO"/>
    <property type="match status" value="1"/>
</dbReference>
<dbReference type="RefSeq" id="WP_204892405.1">
    <property type="nucleotide sequence ID" value="NZ_JBHUFW010000004.1"/>
</dbReference>
<dbReference type="InterPro" id="IPR050982">
    <property type="entry name" value="Auxin_biosynth/cation_transpt"/>
</dbReference>
<accession>A0ABW4QG71</accession>
<feature type="domain" description="FAD dependent oxidoreductase" evidence="2">
    <location>
        <begin position="29"/>
        <end position="83"/>
    </location>
</feature>
<dbReference type="PANTHER" id="PTHR43539:SF78">
    <property type="entry name" value="FLAVIN-CONTAINING MONOOXYGENASE"/>
    <property type="match status" value="1"/>
</dbReference>
<sequence>MENQTSCCSTVSVPVHFELPKKAESNLPVIVIGGGPVGLAAAAHLAKAGQRFMVLEAGPAIGHNVSQWGHVRLFSPWRFNIDKAAQALLEKSGWTAPEADRLPTGNELVESYLLPLAGVPELKPFIRTNAKVVGVGKKGHDKMKNGERSSMPFIVLFEGEDGLVERIEAKAVIDTSGTWNQPNPANASGIWTQQEKELQDKIVYNIADNQTFSGERFSGKHIVVAGGGHSGINTILELSELEGVKISWILRKKRVEEAYGGEEKDALEARGQLGARIHELVDSGEVDVYTPFRIEQVQRSGEGISIEGEWKGERFVIPAIDKLFVNAGSRPDFSILSEIRLDIDPVTESTAALAPLIDPNLHSCGTVRPHGERELRQPEKNFYIAGMKSYGRAPTFLMATGYEQVRSIVAYLSGDLEASQKVELELPETGVCSISRSPAATACC</sequence>
<evidence type="ECO:0000256" key="1">
    <source>
        <dbReference type="ARBA" id="ARBA00023002"/>
    </source>
</evidence>
<evidence type="ECO:0000259" key="2">
    <source>
        <dbReference type="Pfam" id="PF01266"/>
    </source>
</evidence>
<keyword evidence="1" id="KW-0560">Oxidoreductase</keyword>
<dbReference type="PANTHER" id="PTHR43539">
    <property type="entry name" value="FLAVIN-BINDING MONOOXYGENASE-LIKE PROTEIN (AFU_ORTHOLOGUE AFUA_4G09220)"/>
    <property type="match status" value="1"/>
</dbReference>
<dbReference type="Gene3D" id="3.50.50.60">
    <property type="entry name" value="FAD/NAD(P)-binding domain"/>
    <property type="match status" value="1"/>
</dbReference>
<gene>
    <name evidence="3" type="ORF">ACFSDB_06420</name>
</gene>
<reference evidence="4" key="1">
    <citation type="journal article" date="2019" name="Int. J. Syst. Evol. Microbiol.">
        <title>The Global Catalogue of Microorganisms (GCM) 10K type strain sequencing project: providing services to taxonomists for standard genome sequencing and annotation.</title>
        <authorList>
            <consortium name="The Broad Institute Genomics Platform"/>
            <consortium name="The Broad Institute Genome Sequencing Center for Infectious Disease"/>
            <person name="Wu L."/>
            <person name="Ma J."/>
        </authorList>
    </citation>
    <scope>NUCLEOTIDE SEQUENCE [LARGE SCALE GENOMIC DNA]</scope>
    <source>
        <strain evidence="4">CGMCC 1.15475</strain>
    </source>
</reference>